<organism evidence="2 3">
    <name type="scientific">Paenibacillus sedimenti</name>
    <dbReference type="NCBI Taxonomy" id="2770274"/>
    <lineage>
        <taxon>Bacteria</taxon>
        <taxon>Bacillati</taxon>
        <taxon>Bacillota</taxon>
        <taxon>Bacilli</taxon>
        <taxon>Bacillales</taxon>
        <taxon>Paenibacillaceae</taxon>
        <taxon>Paenibacillus</taxon>
    </lineage>
</organism>
<dbReference type="Proteomes" id="UP000650466">
    <property type="component" value="Unassembled WGS sequence"/>
</dbReference>
<protein>
    <submittedName>
        <fullName evidence="2">Uncharacterized protein</fullName>
    </submittedName>
</protein>
<reference evidence="2" key="1">
    <citation type="submission" date="2020-09" db="EMBL/GenBank/DDBJ databases">
        <title>Draft Genome Sequence of Paenibacillus sp. WST5.</title>
        <authorList>
            <person name="Bao Z."/>
        </authorList>
    </citation>
    <scope>NUCLEOTIDE SEQUENCE</scope>
    <source>
        <strain evidence="2">WST5</strain>
    </source>
</reference>
<evidence type="ECO:0000313" key="3">
    <source>
        <dbReference type="Proteomes" id="UP000650466"/>
    </source>
</evidence>
<proteinExistence type="predicted"/>
<accession>A0A926KP79</accession>
<dbReference type="Pfam" id="PF24124">
    <property type="entry name" value="YphA"/>
    <property type="match status" value="1"/>
</dbReference>
<feature type="transmembrane region" description="Helical" evidence="1">
    <location>
        <begin position="12"/>
        <end position="30"/>
    </location>
</feature>
<dbReference type="RefSeq" id="WP_188174394.1">
    <property type="nucleotide sequence ID" value="NZ_JACVVD010000003.1"/>
</dbReference>
<evidence type="ECO:0000256" key="1">
    <source>
        <dbReference type="SAM" id="Phobius"/>
    </source>
</evidence>
<dbReference type="AlphaFoldDB" id="A0A926KP79"/>
<comment type="caution">
    <text evidence="2">The sequence shown here is derived from an EMBL/GenBank/DDBJ whole genome shotgun (WGS) entry which is preliminary data.</text>
</comment>
<evidence type="ECO:0000313" key="2">
    <source>
        <dbReference type="EMBL" id="MBD0380611.1"/>
    </source>
</evidence>
<gene>
    <name evidence="2" type="ORF">ICC18_10835</name>
</gene>
<dbReference type="InterPro" id="IPR014617">
    <property type="entry name" value="YphA_Bacsu"/>
</dbReference>
<feature type="transmembrane region" description="Helical" evidence="1">
    <location>
        <begin position="67"/>
        <end position="83"/>
    </location>
</feature>
<keyword evidence="1" id="KW-0472">Membrane</keyword>
<keyword evidence="3" id="KW-1185">Reference proteome</keyword>
<dbReference type="EMBL" id="JACVVD010000003">
    <property type="protein sequence ID" value="MBD0380611.1"/>
    <property type="molecule type" value="Genomic_DNA"/>
</dbReference>
<sequence length="216" mass="24682">MIRRVVMIMNSGYLSLILLCITLILFASGWKELYVRSISHKGLLLFFVAWLTLSQITIIIGHVKMQLVYLWIMCICIGILYATQGFIHKLHLLSIGLLLGSLHFLLQQLLQMDPILIVGNSEWDTALLLAFVITILQRNELEQIAALSMGYLLGDLYQAGVYQANGNLHLGSSHFQDQWWLSVFAARTMTIVLQVAYNGCRLIIRTWMERKGGWRK</sequence>
<feature type="transmembrane region" description="Helical" evidence="1">
    <location>
        <begin position="179"/>
        <end position="200"/>
    </location>
</feature>
<keyword evidence="1" id="KW-0812">Transmembrane</keyword>
<keyword evidence="1" id="KW-1133">Transmembrane helix</keyword>
<feature type="transmembrane region" description="Helical" evidence="1">
    <location>
        <begin position="42"/>
        <end position="61"/>
    </location>
</feature>
<name>A0A926KP79_9BACL</name>